<accession>A0A0F3PPC7</accession>
<feature type="domain" description="tRNA(Ile)-lysidine/2-thiocytidine synthase N-terminal" evidence="7">
    <location>
        <begin position="23"/>
        <end position="202"/>
    </location>
</feature>
<dbReference type="NCBIfam" id="TIGR02432">
    <property type="entry name" value="lysidine_TilS_N"/>
    <property type="match status" value="1"/>
</dbReference>
<dbReference type="InterPro" id="IPR012795">
    <property type="entry name" value="tRNA_Ile_lys_synt_N"/>
</dbReference>
<evidence type="ECO:0000256" key="6">
    <source>
        <dbReference type="HAMAP-Rule" id="MF_01161"/>
    </source>
</evidence>
<keyword evidence="3 6" id="KW-0547">Nucleotide-binding</keyword>
<dbReference type="GO" id="GO:0005737">
    <property type="term" value="C:cytoplasm"/>
    <property type="evidence" value="ECO:0007669"/>
    <property type="project" value="UniProtKB-SubCell"/>
</dbReference>
<dbReference type="EMBL" id="LAOD01000029">
    <property type="protein sequence ID" value="KJV82113.1"/>
    <property type="molecule type" value="Genomic_DNA"/>
</dbReference>
<dbReference type="HAMAP" id="MF_01161">
    <property type="entry name" value="tRNA_Ile_lys_synt"/>
    <property type="match status" value="1"/>
</dbReference>
<gene>
    <name evidence="6 8" type="primary">tilS</name>
    <name evidence="8" type="ORF">APHCRT_1341</name>
</gene>
<dbReference type="GO" id="GO:0032267">
    <property type="term" value="F:tRNA(Ile)-lysidine synthase activity"/>
    <property type="evidence" value="ECO:0007669"/>
    <property type="project" value="UniProtKB-EC"/>
</dbReference>
<comment type="catalytic activity">
    <reaction evidence="5 6">
        <text>cytidine(34) in tRNA(Ile2) + L-lysine + ATP = lysidine(34) in tRNA(Ile2) + AMP + diphosphate + H(+)</text>
        <dbReference type="Rhea" id="RHEA:43744"/>
        <dbReference type="Rhea" id="RHEA-COMP:10625"/>
        <dbReference type="Rhea" id="RHEA-COMP:10670"/>
        <dbReference type="ChEBI" id="CHEBI:15378"/>
        <dbReference type="ChEBI" id="CHEBI:30616"/>
        <dbReference type="ChEBI" id="CHEBI:32551"/>
        <dbReference type="ChEBI" id="CHEBI:33019"/>
        <dbReference type="ChEBI" id="CHEBI:82748"/>
        <dbReference type="ChEBI" id="CHEBI:83665"/>
        <dbReference type="ChEBI" id="CHEBI:456215"/>
        <dbReference type="EC" id="6.3.4.19"/>
    </reaction>
</comment>
<evidence type="ECO:0000313" key="8">
    <source>
        <dbReference type="EMBL" id="KJV82113.1"/>
    </source>
</evidence>
<dbReference type="Pfam" id="PF01171">
    <property type="entry name" value="ATP_bind_3"/>
    <property type="match status" value="1"/>
</dbReference>
<reference evidence="8 9" key="1">
    <citation type="submission" date="2015-01" db="EMBL/GenBank/DDBJ databases">
        <title>Genome Sequencing of Rickettsiales.</title>
        <authorList>
            <person name="Daugherty S.C."/>
            <person name="Su Q."/>
            <person name="Abolude K."/>
            <person name="Beier-Sexton M."/>
            <person name="Carlyon J.A."/>
            <person name="Carter R."/>
            <person name="Day N.P."/>
            <person name="Dumler S.J."/>
            <person name="Dyachenko V."/>
            <person name="Godinez A."/>
            <person name="Kurtti T.J."/>
            <person name="Lichay M."/>
            <person name="Mullins K.E."/>
            <person name="Ott S."/>
            <person name="Pappas-Brown V."/>
            <person name="Paris D.H."/>
            <person name="Patel P."/>
            <person name="Richards A.L."/>
            <person name="Sadzewicz L."/>
            <person name="Sears K."/>
            <person name="Seidman D."/>
            <person name="Sengamalay N."/>
            <person name="Stenos J."/>
            <person name="Tallon L.J."/>
            <person name="Vincent G."/>
            <person name="Fraser C.M."/>
            <person name="Munderloh U."/>
            <person name="Dunning-Hotopp J.C."/>
        </authorList>
    </citation>
    <scope>NUCLEOTIDE SEQUENCE [LARGE SCALE GENOMIC DNA]</scope>
    <source>
        <strain evidence="8 9">CRT53-1</strain>
    </source>
</reference>
<evidence type="ECO:0000256" key="3">
    <source>
        <dbReference type="ARBA" id="ARBA00022741"/>
    </source>
</evidence>
<dbReference type="InterPro" id="IPR014729">
    <property type="entry name" value="Rossmann-like_a/b/a_fold"/>
</dbReference>
<comment type="caution">
    <text evidence="8">The sequence shown here is derived from an EMBL/GenBank/DDBJ whole genome shotgun (WGS) entry which is preliminary data.</text>
</comment>
<dbReference type="PANTHER" id="PTHR43033:SF1">
    <property type="entry name" value="TRNA(ILE)-LYSIDINE SYNTHASE-RELATED"/>
    <property type="match status" value="1"/>
</dbReference>
<keyword evidence="4 6" id="KW-0067">ATP-binding</keyword>
<evidence type="ECO:0000256" key="5">
    <source>
        <dbReference type="ARBA" id="ARBA00048539"/>
    </source>
</evidence>
<organism evidence="8 9">
    <name type="scientific">Anaplasma phagocytophilum str. CRT53-1</name>
    <dbReference type="NCBI Taxonomy" id="1359157"/>
    <lineage>
        <taxon>Bacteria</taxon>
        <taxon>Pseudomonadati</taxon>
        <taxon>Pseudomonadota</taxon>
        <taxon>Alphaproteobacteria</taxon>
        <taxon>Rickettsiales</taxon>
        <taxon>Anaplasmataceae</taxon>
        <taxon>Anaplasma</taxon>
        <taxon>phagocytophilum group</taxon>
    </lineage>
</organism>
<keyword evidence="1 6" id="KW-0436">Ligase</keyword>
<dbReference type="SUPFAM" id="SSF52402">
    <property type="entry name" value="Adenine nucleotide alpha hydrolases-like"/>
    <property type="match status" value="1"/>
</dbReference>
<dbReference type="GO" id="GO:0006400">
    <property type="term" value="P:tRNA modification"/>
    <property type="evidence" value="ECO:0007669"/>
    <property type="project" value="UniProtKB-UniRule"/>
</dbReference>
<comment type="domain">
    <text evidence="6">The N-terminal region contains the highly conserved SGGXDS motif, predicted to be a P-loop motif involved in ATP binding.</text>
</comment>
<keyword evidence="6" id="KW-0963">Cytoplasm</keyword>
<evidence type="ECO:0000259" key="7">
    <source>
        <dbReference type="Pfam" id="PF01171"/>
    </source>
</evidence>
<comment type="similarity">
    <text evidence="6">Belongs to the tRNA(Ile)-lysidine synthase family.</text>
</comment>
<feature type="binding site" evidence="6">
    <location>
        <begin position="28"/>
        <end position="33"/>
    </location>
    <ligand>
        <name>ATP</name>
        <dbReference type="ChEBI" id="CHEBI:30616"/>
    </ligand>
</feature>
<dbReference type="EC" id="6.3.4.19" evidence="6"/>
<dbReference type="PANTHER" id="PTHR43033">
    <property type="entry name" value="TRNA(ILE)-LYSIDINE SYNTHASE-RELATED"/>
    <property type="match status" value="1"/>
</dbReference>
<keyword evidence="2 6" id="KW-0819">tRNA processing</keyword>
<comment type="subcellular location">
    <subcellularLocation>
        <location evidence="6">Cytoplasm</location>
    </subcellularLocation>
</comment>
<sequence length="460" mass="52102">MSVGFESSSFFRKLRDIVPNAQYAVAVSGGVDSMTLMRLVALFHKSSASVGSPTILTVNHGFRPEARNEVSFVHEQATMLGLECHMLHWENPIRKKSQVVARNIRYQLLLQWCSAHNVKVLLTAHTKNDQAETVLIRLERGSGIDGLAGIRDRSVIGDVTIIRPLLDFTRREIQEYAIQHQQPWIEDPSNSDPKYRRTFYRNFINNSEHPEILISRISSTALHMQRSLSCILHYVQNALDSCLEFTPFGYVVIKHDVFRNLQDEIASRLFLLLIMTIGNKSLKPRFSKFSSALSKVRSTASFASFTLHGCMILKTCDSNIIVAREVSSIVPKTYLHGETRLLWDSRFELHIEFSDCFDTSLPSTSEMSEKQESTCGSITERIPASAMQVCISPLDSNPIPEHLRGINKYIVQGLPVLIYGDKVLAYPLQKHNINGVPVVSIERVLLKERMMNLICNQLDQ</sequence>
<name>A0A0F3PPC7_ANAPH</name>
<evidence type="ECO:0000313" key="9">
    <source>
        <dbReference type="Proteomes" id="UP000033722"/>
    </source>
</evidence>
<comment type="function">
    <text evidence="6">Ligates lysine onto the cytidine present at position 34 of the AUA codon-specific tRNA(Ile) that contains the anticodon CAU, in an ATP-dependent manner. Cytidine is converted to lysidine, thus changing the amino acid specificity of the tRNA from methionine to isoleucine.</text>
</comment>
<evidence type="ECO:0000256" key="4">
    <source>
        <dbReference type="ARBA" id="ARBA00022840"/>
    </source>
</evidence>
<proteinExistence type="inferred from homology"/>
<dbReference type="Gene3D" id="3.40.50.620">
    <property type="entry name" value="HUPs"/>
    <property type="match status" value="1"/>
</dbReference>
<dbReference type="InterPro" id="IPR012094">
    <property type="entry name" value="tRNA_Ile_lys_synt"/>
</dbReference>
<protein>
    <recommendedName>
        <fullName evidence="6">tRNA(Ile)-lysidine synthase</fullName>
        <ecNumber evidence="6">6.3.4.19</ecNumber>
    </recommendedName>
    <alternativeName>
        <fullName evidence="6">tRNA(Ile)-2-lysyl-cytidine synthase</fullName>
    </alternativeName>
    <alternativeName>
        <fullName evidence="6">tRNA(Ile)-lysidine synthetase</fullName>
    </alternativeName>
</protein>
<dbReference type="Proteomes" id="UP000033722">
    <property type="component" value="Unassembled WGS sequence"/>
</dbReference>
<dbReference type="InterPro" id="IPR011063">
    <property type="entry name" value="TilS/TtcA_N"/>
</dbReference>
<dbReference type="CDD" id="cd01992">
    <property type="entry name" value="TilS_N"/>
    <property type="match status" value="1"/>
</dbReference>
<dbReference type="AlphaFoldDB" id="A0A0F3PPC7"/>
<dbReference type="PATRIC" id="fig|1359157.3.peg.1206"/>
<dbReference type="GO" id="GO:0005524">
    <property type="term" value="F:ATP binding"/>
    <property type="evidence" value="ECO:0007669"/>
    <property type="project" value="UniProtKB-UniRule"/>
</dbReference>
<evidence type="ECO:0000256" key="2">
    <source>
        <dbReference type="ARBA" id="ARBA00022694"/>
    </source>
</evidence>
<evidence type="ECO:0000256" key="1">
    <source>
        <dbReference type="ARBA" id="ARBA00022598"/>
    </source>
</evidence>